<name>A0ABQ5CFX4_9ASTR</name>
<gene>
    <name evidence="2" type="ORF">Tco_0895486</name>
</gene>
<evidence type="ECO:0000313" key="3">
    <source>
        <dbReference type="Proteomes" id="UP001151760"/>
    </source>
</evidence>
<reference evidence="2" key="2">
    <citation type="submission" date="2022-01" db="EMBL/GenBank/DDBJ databases">
        <authorList>
            <person name="Yamashiro T."/>
            <person name="Shiraishi A."/>
            <person name="Satake H."/>
            <person name="Nakayama K."/>
        </authorList>
    </citation>
    <scope>NUCLEOTIDE SEQUENCE</scope>
</reference>
<accession>A0ABQ5CFX4</accession>
<feature type="compositionally biased region" description="Polar residues" evidence="1">
    <location>
        <begin position="282"/>
        <end position="299"/>
    </location>
</feature>
<dbReference type="EMBL" id="BQNB010014222">
    <property type="protein sequence ID" value="GJT25549.1"/>
    <property type="molecule type" value="Genomic_DNA"/>
</dbReference>
<keyword evidence="3" id="KW-1185">Reference proteome</keyword>
<evidence type="ECO:0000313" key="2">
    <source>
        <dbReference type="EMBL" id="GJT25549.1"/>
    </source>
</evidence>
<sequence length="299" mass="33909">MTALESCPKHKMVAYLEKNDGNAEFHEIIDFLTRSSIHYALTVSLVVSTTFVEQFWTSAKSKTLNNVRHIQAKVAGKCIFISEESIRSDLLFDDADEIHVLNNQDIFDSIQQIGYEGDLNVLTFNKALFSPQWKFFFHIMNHCISSKSTSWDQIPTNIATAVICLSFNQNYNFSRLIFEGMLRHLDAAKKFVMYPIFLAIFLSKQLKNVPIPQDHFPIHVLTSKVFSFMVKKGKHFSGRVTSLFTSMLAQPTKEVGVASERPFEPQLTPSPRQSDDLHETKIVSSPRPSLVVSTSDPSP</sequence>
<feature type="region of interest" description="Disordered" evidence="1">
    <location>
        <begin position="255"/>
        <end position="299"/>
    </location>
</feature>
<proteinExistence type="predicted"/>
<comment type="caution">
    <text evidence="2">The sequence shown here is derived from an EMBL/GenBank/DDBJ whole genome shotgun (WGS) entry which is preliminary data.</text>
</comment>
<dbReference type="Proteomes" id="UP001151760">
    <property type="component" value="Unassembled WGS sequence"/>
</dbReference>
<organism evidence="2 3">
    <name type="scientific">Tanacetum coccineum</name>
    <dbReference type="NCBI Taxonomy" id="301880"/>
    <lineage>
        <taxon>Eukaryota</taxon>
        <taxon>Viridiplantae</taxon>
        <taxon>Streptophyta</taxon>
        <taxon>Embryophyta</taxon>
        <taxon>Tracheophyta</taxon>
        <taxon>Spermatophyta</taxon>
        <taxon>Magnoliopsida</taxon>
        <taxon>eudicotyledons</taxon>
        <taxon>Gunneridae</taxon>
        <taxon>Pentapetalae</taxon>
        <taxon>asterids</taxon>
        <taxon>campanulids</taxon>
        <taxon>Asterales</taxon>
        <taxon>Asteraceae</taxon>
        <taxon>Asteroideae</taxon>
        <taxon>Anthemideae</taxon>
        <taxon>Anthemidinae</taxon>
        <taxon>Tanacetum</taxon>
    </lineage>
</organism>
<protein>
    <submittedName>
        <fullName evidence="2">Uncharacterized protein</fullName>
    </submittedName>
</protein>
<reference evidence="2" key="1">
    <citation type="journal article" date="2022" name="Int. J. Mol. Sci.">
        <title>Draft Genome of Tanacetum Coccineum: Genomic Comparison of Closely Related Tanacetum-Family Plants.</title>
        <authorList>
            <person name="Yamashiro T."/>
            <person name="Shiraishi A."/>
            <person name="Nakayama K."/>
            <person name="Satake H."/>
        </authorList>
    </citation>
    <scope>NUCLEOTIDE SEQUENCE</scope>
</reference>
<evidence type="ECO:0000256" key="1">
    <source>
        <dbReference type="SAM" id="MobiDB-lite"/>
    </source>
</evidence>